<dbReference type="GO" id="GO:0008270">
    <property type="term" value="F:zinc ion binding"/>
    <property type="evidence" value="ECO:0007669"/>
    <property type="project" value="UniProtKB-KW"/>
</dbReference>
<dbReference type="InterPro" id="IPR052667">
    <property type="entry name" value="E3_ubiquitin-ligase_RING"/>
</dbReference>
<dbReference type="PANTHER" id="PTHR47156:SF9">
    <property type="entry name" value="PROTEIN CBG26870"/>
    <property type="match status" value="1"/>
</dbReference>
<proteinExistence type="predicted"/>
<feature type="coiled-coil region" evidence="4">
    <location>
        <begin position="25"/>
        <end position="63"/>
    </location>
</feature>
<dbReference type="SMART" id="SM00184">
    <property type="entry name" value="RING"/>
    <property type="match status" value="1"/>
</dbReference>
<reference evidence="6" key="2">
    <citation type="submission" date="2022-06" db="UniProtKB">
        <authorList>
            <consortium name="EnsemblMetazoa"/>
        </authorList>
    </citation>
    <scope>IDENTIFICATION</scope>
    <source>
        <strain evidence="6">DF5081</strain>
    </source>
</reference>
<evidence type="ECO:0000256" key="4">
    <source>
        <dbReference type="SAM" id="Coils"/>
    </source>
</evidence>
<dbReference type="InterPro" id="IPR001841">
    <property type="entry name" value="Znf_RING"/>
</dbReference>
<sequence length="144" mass="16742">MGSSQSMRKNETILKSRVKMLEKKLKAESKRNNFQKIRMKRAEQQIRHELEELKVRNKALEDTCEKRTPCCGICWRPYQNNEAMIPRILSCGHTLCESCGLKLAKSSYVECPFDRIKTPMFFNGIQSLPKNFTILQLANVSRQS</sequence>
<accession>A0A8R1DL41</accession>
<dbReference type="PANTHER" id="PTHR47156">
    <property type="entry name" value="PROTEIN CBG20824"/>
    <property type="match status" value="1"/>
</dbReference>
<keyword evidence="4" id="KW-0175">Coiled coil</keyword>
<protein>
    <submittedName>
        <fullName evidence="6">RING-type domain-containing protein</fullName>
    </submittedName>
</protein>
<evidence type="ECO:0000256" key="1">
    <source>
        <dbReference type="ARBA" id="ARBA00022771"/>
    </source>
</evidence>
<dbReference type="AlphaFoldDB" id="A0A8R1DL41"/>
<keyword evidence="1 3" id="KW-0479">Metal-binding</keyword>
<dbReference type="SUPFAM" id="SSF57850">
    <property type="entry name" value="RING/U-box"/>
    <property type="match status" value="1"/>
</dbReference>
<dbReference type="EnsemblMetazoa" id="CJA05756.1">
    <property type="protein sequence ID" value="CJA05756.1"/>
    <property type="gene ID" value="WBGene00124960"/>
</dbReference>
<evidence type="ECO:0000259" key="5">
    <source>
        <dbReference type="PROSITE" id="PS50089"/>
    </source>
</evidence>
<feature type="domain" description="RING-type" evidence="5">
    <location>
        <begin position="71"/>
        <end position="115"/>
    </location>
</feature>
<dbReference type="PROSITE" id="PS50089">
    <property type="entry name" value="ZF_RING_2"/>
    <property type="match status" value="1"/>
</dbReference>
<keyword evidence="7" id="KW-1185">Reference proteome</keyword>
<keyword evidence="1 3" id="KW-0863">Zinc-finger</keyword>
<evidence type="ECO:0000313" key="7">
    <source>
        <dbReference type="Proteomes" id="UP000005237"/>
    </source>
</evidence>
<dbReference type="Proteomes" id="UP000005237">
    <property type="component" value="Unassembled WGS sequence"/>
</dbReference>
<name>A0A8R1DL41_CAEJA</name>
<evidence type="ECO:0000256" key="3">
    <source>
        <dbReference type="PROSITE-ProRule" id="PRU00175"/>
    </source>
</evidence>
<dbReference type="Gene3D" id="3.30.40.10">
    <property type="entry name" value="Zinc/RING finger domain, C3HC4 (zinc finger)"/>
    <property type="match status" value="1"/>
</dbReference>
<dbReference type="InterPro" id="IPR013083">
    <property type="entry name" value="Znf_RING/FYVE/PHD"/>
</dbReference>
<reference evidence="7" key="1">
    <citation type="submission" date="2010-08" db="EMBL/GenBank/DDBJ databases">
        <authorList>
            <consortium name="Caenorhabditis japonica Sequencing Consortium"/>
            <person name="Wilson R.K."/>
        </authorList>
    </citation>
    <scope>NUCLEOTIDE SEQUENCE [LARGE SCALE GENOMIC DNA]</scope>
    <source>
        <strain evidence="7">DF5081</strain>
    </source>
</reference>
<evidence type="ECO:0000313" key="6">
    <source>
        <dbReference type="EnsemblMetazoa" id="CJA05756.1"/>
    </source>
</evidence>
<evidence type="ECO:0000256" key="2">
    <source>
        <dbReference type="ARBA" id="ARBA00022833"/>
    </source>
</evidence>
<keyword evidence="2" id="KW-0862">Zinc</keyword>
<dbReference type="Pfam" id="PF14634">
    <property type="entry name" value="zf-RING_5"/>
    <property type="match status" value="1"/>
</dbReference>
<organism evidence="6 7">
    <name type="scientific">Caenorhabditis japonica</name>
    <dbReference type="NCBI Taxonomy" id="281687"/>
    <lineage>
        <taxon>Eukaryota</taxon>
        <taxon>Metazoa</taxon>
        <taxon>Ecdysozoa</taxon>
        <taxon>Nematoda</taxon>
        <taxon>Chromadorea</taxon>
        <taxon>Rhabditida</taxon>
        <taxon>Rhabditina</taxon>
        <taxon>Rhabditomorpha</taxon>
        <taxon>Rhabditoidea</taxon>
        <taxon>Rhabditidae</taxon>
        <taxon>Peloderinae</taxon>
        <taxon>Caenorhabditis</taxon>
    </lineage>
</organism>